<dbReference type="Pfam" id="PF14646">
    <property type="entry name" value="MYCBPAP"/>
    <property type="match status" value="1"/>
</dbReference>
<dbReference type="PhylomeDB" id="B3MI53"/>
<dbReference type="PANTHER" id="PTHR48421:SF1">
    <property type="entry name" value="MYCBP-ASSOCIATED PROTEIN"/>
    <property type="match status" value="1"/>
</dbReference>
<dbReference type="PANTHER" id="PTHR48421">
    <property type="entry name" value="MYCBP-ASSOCIATED PROTEIN"/>
    <property type="match status" value="1"/>
</dbReference>
<gene>
    <name evidence="2" type="primary">Dana\GF12241</name>
    <name evidence="2" type="synonym">dana_GLEANR_12247</name>
    <name evidence="2" type="ORF">GF12241</name>
</gene>
<dbReference type="HOGENOM" id="CLU_026465_0_0_1"/>
<reference evidence="2 3" key="1">
    <citation type="journal article" date="2007" name="Nature">
        <title>Evolution of genes and genomes on the Drosophila phylogeny.</title>
        <authorList>
            <consortium name="Drosophila 12 Genomes Consortium"/>
            <person name="Clark A.G."/>
            <person name="Eisen M.B."/>
            <person name="Smith D.R."/>
            <person name="Bergman C.M."/>
            <person name="Oliver B."/>
            <person name="Markow T.A."/>
            <person name="Kaufman T.C."/>
            <person name="Kellis M."/>
            <person name="Gelbart W."/>
            <person name="Iyer V.N."/>
            <person name="Pollard D.A."/>
            <person name="Sackton T.B."/>
            <person name="Larracuente A.M."/>
            <person name="Singh N.D."/>
            <person name="Abad J.P."/>
            <person name="Abt D.N."/>
            <person name="Adryan B."/>
            <person name="Aguade M."/>
            <person name="Akashi H."/>
            <person name="Anderson W.W."/>
            <person name="Aquadro C.F."/>
            <person name="Ardell D.H."/>
            <person name="Arguello R."/>
            <person name="Artieri C.G."/>
            <person name="Barbash D.A."/>
            <person name="Barker D."/>
            <person name="Barsanti P."/>
            <person name="Batterham P."/>
            <person name="Batzoglou S."/>
            <person name="Begun D."/>
            <person name="Bhutkar A."/>
            <person name="Blanco E."/>
            <person name="Bosak S.A."/>
            <person name="Bradley R.K."/>
            <person name="Brand A.D."/>
            <person name="Brent M.R."/>
            <person name="Brooks A.N."/>
            <person name="Brown R.H."/>
            <person name="Butlin R.K."/>
            <person name="Caggese C."/>
            <person name="Calvi B.R."/>
            <person name="Bernardo de Carvalho A."/>
            <person name="Caspi A."/>
            <person name="Castrezana S."/>
            <person name="Celniker S.E."/>
            <person name="Chang J.L."/>
            <person name="Chapple C."/>
            <person name="Chatterji S."/>
            <person name="Chinwalla A."/>
            <person name="Civetta A."/>
            <person name="Clifton S.W."/>
            <person name="Comeron J.M."/>
            <person name="Costello J.C."/>
            <person name="Coyne J.A."/>
            <person name="Daub J."/>
            <person name="David R.G."/>
            <person name="Delcher A.L."/>
            <person name="Delehaunty K."/>
            <person name="Do C.B."/>
            <person name="Ebling H."/>
            <person name="Edwards K."/>
            <person name="Eickbush T."/>
            <person name="Evans J.D."/>
            <person name="Filipski A."/>
            <person name="Findeiss S."/>
            <person name="Freyhult E."/>
            <person name="Fulton L."/>
            <person name="Fulton R."/>
            <person name="Garcia A.C."/>
            <person name="Gardiner A."/>
            <person name="Garfield D.A."/>
            <person name="Garvin B.E."/>
            <person name="Gibson G."/>
            <person name="Gilbert D."/>
            <person name="Gnerre S."/>
            <person name="Godfrey J."/>
            <person name="Good R."/>
            <person name="Gotea V."/>
            <person name="Gravely B."/>
            <person name="Greenberg A.J."/>
            <person name="Griffiths-Jones S."/>
            <person name="Gross S."/>
            <person name="Guigo R."/>
            <person name="Gustafson E.A."/>
            <person name="Haerty W."/>
            <person name="Hahn M.W."/>
            <person name="Halligan D.L."/>
            <person name="Halpern A.L."/>
            <person name="Halter G.M."/>
            <person name="Han M.V."/>
            <person name="Heger A."/>
            <person name="Hillier L."/>
            <person name="Hinrichs A.S."/>
            <person name="Holmes I."/>
            <person name="Hoskins R.A."/>
            <person name="Hubisz M.J."/>
            <person name="Hultmark D."/>
            <person name="Huntley M.A."/>
            <person name="Jaffe D.B."/>
            <person name="Jagadeeshan S."/>
            <person name="Jeck W.R."/>
            <person name="Johnson J."/>
            <person name="Jones C.D."/>
            <person name="Jordan W.C."/>
            <person name="Karpen G.H."/>
            <person name="Kataoka E."/>
            <person name="Keightley P.D."/>
            <person name="Kheradpour P."/>
            <person name="Kirkness E.F."/>
            <person name="Koerich L.B."/>
            <person name="Kristiansen K."/>
            <person name="Kudrna D."/>
            <person name="Kulathinal R.J."/>
            <person name="Kumar S."/>
            <person name="Kwok R."/>
            <person name="Lander E."/>
            <person name="Langley C.H."/>
            <person name="Lapoint R."/>
            <person name="Lazzaro B.P."/>
            <person name="Lee S.J."/>
            <person name="Levesque L."/>
            <person name="Li R."/>
            <person name="Lin C.F."/>
            <person name="Lin M.F."/>
            <person name="Lindblad-Toh K."/>
            <person name="Llopart A."/>
            <person name="Long M."/>
            <person name="Low L."/>
            <person name="Lozovsky E."/>
            <person name="Lu J."/>
            <person name="Luo M."/>
            <person name="Machado C.A."/>
            <person name="Makalowski W."/>
            <person name="Marzo M."/>
            <person name="Matsuda M."/>
            <person name="Matzkin L."/>
            <person name="McAllister B."/>
            <person name="McBride C.S."/>
            <person name="McKernan B."/>
            <person name="McKernan K."/>
            <person name="Mendez-Lago M."/>
            <person name="Minx P."/>
            <person name="Mollenhauer M.U."/>
            <person name="Montooth K."/>
            <person name="Mount S.M."/>
            <person name="Mu X."/>
            <person name="Myers E."/>
            <person name="Negre B."/>
            <person name="Newfeld S."/>
            <person name="Nielsen R."/>
            <person name="Noor M.A."/>
            <person name="O'Grady P."/>
            <person name="Pachter L."/>
            <person name="Papaceit M."/>
            <person name="Parisi M.J."/>
            <person name="Parisi M."/>
            <person name="Parts L."/>
            <person name="Pedersen J.S."/>
            <person name="Pesole G."/>
            <person name="Phillippy A.M."/>
            <person name="Ponting C.P."/>
            <person name="Pop M."/>
            <person name="Porcelli D."/>
            <person name="Powell J.R."/>
            <person name="Prohaska S."/>
            <person name="Pruitt K."/>
            <person name="Puig M."/>
            <person name="Quesneville H."/>
            <person name="Ram K.R."/>
            <person name="Rand D."/>
            <person name="Rasmussen M.D."/>
            <person name="Reed L.K."/>
            <person name="Reenan R."/>
            <person name="Reily A."/>
            <person name="Remington K.A."/>
            <person name="Rieger T.T."/>
            <person name="Ritchie M.G."/>
            <person name="Robin C."/>
            <person name="Rogers Y.H."/>
            <person name="Rohde C."/>
            <person name="Rozas J."/>
            <person name="Rubenfield M.J."/>
            <person name="Ruiz A."/>
            <person name="Russo S."/>
            <person name="Salzberg S.L."/>
            <person name="Sanchez-Gracia A."/>
            <person name="Saranga D.J."/>
            <person name="Sato H."/>
            <person name="Schaeffer S.W."/>
            <person name="Schatz M.C."/>
            <person name="Schlenke T."/>
            <person name="Schwartz R."/>
            <person name="Segarra C."/>
            <person name="Singh R.S."/>
            <person name="Sirot L."/>
            <person name="Sirota M."/>
            <person name="Sisneros N.B."/>
            <person name="Smith C.D."/>
            <person name="Smith T.F."/>
            <person name="Spieth J."/>
            <person name="Stage D.E."/>
            <person name="Stark A."/>
            <person name="Stephan W."/>
            <person name="Strausberg R.L."/>
            <person name="Strempel S."/>
            <person name="Sturgill D."/>
            <person name="Sutton G."/>
            <person name="Sutton G.G."/>
            <person name="Tao W."/>
            <person name="Teichmann S."/>
            <person name="Tobari Y.N."/>
            <person name="Tomimura Y."/>
            <person name="Tsolas J.M."/>
            <person name="Valente V.L."/>
            <person name="Venter E."/>
            <person name="Venter J.C."/>
            <person name="Vicario S."/>
            <person name="Vieira F.G."/>
            <person name="Vilella A.J."/>
            <person name="Villasante A."/>
            <person name="Walenz B."/>
            <person name="Wang J."/>
            <person name="Wasserman M."/>
            <person name="Watts T."/>
            <person name="Wilson D."/>
            <person name="Wilson R.K."/>
            <person name="Wing R.A."/>
            <person name="Wolfner M.F."/>
            <person name="Wong A."/>
            <person name="Wong G.K."/>
            <person name="Wu C.I."/>
            <person name="Wu G."/>
            <person name="Yamamoto D."/>
            <person name="Yang H.P."/>
            <person name="Yang S.P."/>
            <person name="Yorke J.A."/>
            <person name="Yoshida K."/>
            <person name="Zdobnov E."/>
            <person name="Zhang P."/>
            <person name="Zhang Y."/>
            <person name="Zimin A.V."/>
            <person name="Baldwin J."/>
            <person name="Abdouelleil A."/>
            <person name="Abdulkadir J."/>
            <person name="Abebe A."/>
            <person name="Abera B."/>
            <person name="Abreu J."/>
            <person name="Acer S.C."/>
            <person name="Aftuck L."/>
            <person name="Alexander A."/>
            <person name="An P."/>
            <person name="Anderson E."/>
            <person name="Anderson S."/>
            <person name="Arachi H."/>
            <person name="Azer M."/>
            <person name="Bachantsang P."/>
            <person name="Barry A."/>
            <person name="Bayul T."/>
            <person name="Berlin A."/>
            <person name="Bessette D."/>
            <person name="Bloom T."/>
            <person name="Blye J."/>
            <person name="Boguslavskiy L."/>
            <person name="Bonnet C."/>
            <person name="Boukhgalter B."/>
            <person name="Bourzgui I."/>
            <person name="Brown A."/>
            <person name="Cahill P."/>
            <person name="Channer S."/>
            <person name="Cheshatsang Y."/>
            <person name="Chuda L."/>
            <person name="Citroen M."/>
            <person name="Collymore A."/>
            <person name="Cooke P."/>
            <person name="Costello M."/>
            <person name="D'Aco K."/>
            <person name="Daza R."/>
            <person name="De Haan G."/>
            <person name="DeGray S."/>
            <person name="DeMaso C."/>
            <person name="Dhargay N."/>
            <person name="Dooley K."/>
            <person name="Dooley E."/>
            <person name="Doricent M."/>
            <person name="Dorje P."/>
            <person name="Dorjee K."/>
            <person name="Dupes A."/>
            <person name="Elong R."/>
            <person name="Falk J."/>
            <person name="Farina A."/>
            <person name="Faro S."/>
            <person name="Ferguson D."/>
            <person name="Fisher S."/>
            <person name="Foley C.D."/>
            <person name="Franke A."/>
            <person name="Friedrich D."/>
            <person name="Gadbois L."/>
            <person name="Gearin G."/>
            <person name="Gearin C.R."/>
            <person name="Giannoukos G."/>
            <person name="Goode T."/>
            <person name="Graham J."/>
            <person name="Grandbois E."/>
            <person name="Grewal S."/>
            <person name="Gyaltsen K."/>
            <person name="Hafez N."/>
            <person name="Hagos B."/>
            <person name="Hall J."/>
            <person name="Henson C."/>
            <person name="Hollinger A."/>
            <person name="Honan T."/>
            <person name="Huard M.D."/>
            <person name="Hughes L."/>
            <person name="Hurhula B."/>
            <person name="Husby M.E."/>
            <person name="Kamat A."/>
            <person name="Kanga B."/>
            <person name="Kashin S."/>
            <person name="Khazanovich D."/>
            <person name="Kisner P."/>
            <person name="Lance K."/>
            <person name="Lara M."/>
            <person name="Lee W."/>
            <person name="Lennon N."/>
            <person name="Letendre F."/>
            <person name="LeVine R."/>
            <person name="Lipovsky A."/>
            <person name="Liu X."/>
            <person name="Liu J."/>
            <person name="Liu S."/>
            <person name="Lokyitsang T."/>
            <person name="Lokyitsang Y."/>
            <person name="Lubonja R."/>
            <person name="Lui A."/>
            <person name="MacDonald P."/>
            <person name="Magnisalis V."/>
            <person name="Maru K."/>
            <person name="Matthews C."/>
            <person name="McCusker W."/>
            <person name="McDonough S."/>
            <person name="Mehta T."/>
            <person name="Meldrim J."/>
            <person name="Meneus L."/>
            <person name="Mihai O."/>
            <person name="Mihalev A."/>
            <person name="Mihova T."/>
            <person name="Mittelman R."/>
            <person name="Mlenga V."/>
            <person name="Montmayeur A."/>
            <person name="Mulrain L."/>
            <person name="Navidi A."/>
            <person name="Naylor J."/>
            <person name="Negash T."/>
            <person name="Nguyen T."/>
            <person name="Nguyen N."/>
            <person name="Nicol R."/>
            <person name="Norbu C."/>
            <person name="Norbu N."/>
            <person name="Novod N."/>
            <person name="O'Neill B."/>
            <person name="Osman S."/>
            <person name="Markiewicz E."/>
            <person name="Oyono O.L."/>
            <person name="Patti C."/>
            <person name="Phunkhang P."/>
            <person name="Pierre F."/>
            <person name="Priest M."/>
            <person name="Raghuraman S."/>
            <person name="Rege F."/>
            <person name="Reyes R."/>
            <person name="Rise C."/>
            <person name="Rogov P."/>
            <person name="Ross K."/>
            <person name="Ryan E."/>
            <person name="Settipalli S."/>
            <person name="Shea T."/>
            <person name="Sherpa N."/>
            <person name="Shi L."/>
            <person name="Shih D."/>
            <person name="Sparrow T."/>
            <person name="Spaulding J."/>
            <person name="Stalker J."/>
            <person name="Stange-Thomann N."/>
            <person name="Stavropoulos S."/>
            <person name="Stone C."/>
            <person name="Strader C."/>
            <person name="Tesfaye S."/>
            <person name="Thomson T."/>
            <person name="Thoulutsang Y."/>
            <person name="Thoulutsang D."/>
            <person name="Topham K."/>
            <person name="Topping I."/>
            <person name="Tsamla T."/>
            <person name="Vassiliev H."/>
            <person name="Vo A."/>
            <person name="Wangchuk T."/>
            <person name="Wangdi T."/>
            <person name="Weiand M."/>
            <person name="Wilkinson J."/>
            <person name="Wilson A."/>
            <person name="Yadav S."/>
            <person name="Young G."/>
            <person name="Yu Q."/>
            <person name="Zembek L."/>
            <person name="Zhong D."/>
            <person name="Zimmer A."/>
            <person name="Zwirko Z."/>
            <person name="Jaffe D.B."/>
            <person name="Alvarez P."/>
            <person name="Brockman W."/>
            <person name="Butler J."/>
            <person name="Chin C."/>
            <person name="Gnerre S."/>
            <person name="Grabherr M."/>
            <person name="Kleber M."/>
            <person name="Mauceli E."/>
            <person name="MacCallum I."/>
        </authorList>
    </citation>
    <scope>NUCLEOTIDE SEQUENCE [LARGE SCALE GENOMIC DNA]</scope>
    <source>
        <strain evidence="3">Tucson 14024-0371.13</strain>
    </source>
</reference>
<dbReference type="InParanoid" id="B3MI53"/>
<organism evidence="2 3">
    <name type="scientific">Drosophila ananassae</name>
    <name type="common">Fruit fly</name>
    <dbReference type="NCBI Taxonomy" id="7217"/>
    <lineage>
        <taxon>Eukaryota</taxon>
        <taxon>Metazoa</taxon>
        <taxon>Ecdysozoa</taxon>
        <taxon>Arthropoda</taxon>
        <taxon>Hexapoda</taxon>
        <taxon>Insecta</taxon>
        <taxon>Pterygota</taxon>
        <taxon>Neoptera</taxon>
        <taxon>Endopterygota</taxon>
        <taxon>Diptera</taxon>
        <taxon>Brachycera</taxon>
        <taxon>Muscomorpha</taxon>
        <taxon>Ephydroidea</taxon>
        <taxon>Drosophilidae</taxon>
        <taxon>Drosophila</taxon>
        <taxon>Sophophora</taxon>
    </lineage>
</organism>
<dbReference type="OrthoDB" id="10263316at2759"/>
<dbReference type="Proteomes" id="UP000007801">
    <property type="component" value="Unassembled WGS sequence"/>
</dbReference>
<feature type="region of interest" description="Disordered" evidence="1">
    <location>
        <begin position="1"/>
        <end position="32"/>
    </location>
</feature>
<proteinExistence type="predicted"/>
<keyword evidence="3" id="KW-1185">Reference proteome</keyword>
<dbReference type="GeneID" id="6495095"/>
<dbReference type="KEGG" id="dan:6495095"/>
<evidence type="ECO:0000256" key="1">
    <source>
        <dbReference type="SAM" id="MobiDB-lite"/>
    </source>
</evidence>
<evidence type="ECO:0000313" key="2">
    <source>
        <dbReference type="EMBL" id="EDV35898.1"/>
    </source>
</evidence>
<dbReference type="OMA" id="QPRKVSM"/>
<dbReference type="STRING" id="7217.B3MI53"/>
<evidence type="ECO:0000313" key="3">
    <source>
        <dbReference type="Proteomes" id="UP000007801"/>
    </source>
</evidence>
<dbReference type="InterPro" id="IPR032707">
    <property type="entry name" value="MYCBPAP"/>
</dbReference>
<name>B3MI53_DROAN</name>
<evidence type="ECO:0008006" key="4">
    <source>
        <dbReference type="Google" id="ProtNLM"/>
    </source>
</evidence>
<protein>
    <recommendedName>
        <fullName evidence="4">MYCBP-associated protein</fullName>
    </recommendedName>
</protein>
<dbReference type="eggNOG" id="ENOG502QT8X">
    <property type="taxonomic scope" value="Eukaryota"/>
</dbReference>
<dbReference type="AlphaFoldDB" id="B3MI53"/>
<dbReference type="EMBL" id="CH902619">
    <property type="protein sequence ID" value="EDV35898.1"/>
    <property type="molecule type" value="Genomic_DNA"/>
</dbReference>
<accession>B3MI53</accession>
<feature type="compositionally biased region" description="Polar residues" evidence="1">
    <location>
        <begin position="13"/>
        <end position="30"/>
    </location>
</feature>
<sequence>MDSIDDGLESDAVPTQTLHRVGHSNTSQGGASMLNRKFNSINAGSDNISKFTLANLASLPSSTFSAASTATERALDKKTESPMGKYTSRMVEEIITQIFAERRGDFPETSSSCHVNAMKFPQPEGEANIDKRLRYWKEVLLERKKMQLRVQQRTGKMASEVLFNRRATLDNRDGQTVKRLMDYADRMECEKIVAPPVAKLGDLQDPCTCEITLGVAATQPKAERDGYKDVEIIGLPHTTKRELLGRDALEQKAPPGWLQSEFLDERLQGRFQAIQNVLEFFPDLDALQVTGTNVSKLVTAPRTTLVGVQSLHTITNTESAPICSEECTYASMEATECSTTEHSAVADVVPELGLRVNGVDYLPGDTATGGISECYEIVTRFSCNPFRRQKKHVLQLTNIGRQTLTFSWKQSTYFYNRGSLLLARDNEFLFDLDGFRLAYGESRSLVVLYQPRKVAMAVELWLLLVEPRIFCSRQESLLLRFHGRCTPPADYMAKLLEAQCTCVCKSDAVAVDQLTMHLSKLVPLVVPPPACCPYERPLDDREAFNSLNPGYNCTRFDDLEVLRKFHMRVKKPREPLWDFRLTTIKEYVLRVEGVMEREKLFAEFTELLSPLLGPADSLETTSQQDEQKQRSRFIYVRGVICNGIAEWEELMFTVEESFFKPELQRFYVSLLGESEEGEEGDEDNVERPRPAPITPIDKEKLLEIIGEANLDEEKIRAAVMRKLYHSKYFRDSLYIQTYSHLCNMAEDIVSVIESTEVVPT</sequence>